<sequence>MITESSNAATFTTTQEPEYQYVGFSHLDYERIFAFKRNGTMPSFEEVEESKRKGKRSTFKHKCADFHISADGTTLMYFKVNRSDSKRKLDADKPNVEMKLFIVAIDHLTKWP</sequence>
<evidence type="ECO:0000313" key="2">
    <source>
        <dbReference type="Proteomes" id="UP000024635"/>
    </source>
</evidence>
<dbReference type="AlphaFoldDB" id="A0A016SYG9"/>
<protein>
    <submittedName>
        <fullName evidence="1">Uncharacterized protein</fullName>
    </submittedName>
</protein>
<keyword evidence="2" id="KW-1185">Reference proteome</keyword>
<dbReference type="EMBL" id="JARK01001495">
    <property type="protein sequence ID" value="EYB95490.1"/>
    <property type="molecule type" value="Genomic_DNA"/>
</dbReference>
<organism evidence="1 2">
    <name type="scientific">Ancylostoma ceylanicum</name>
    <dbReference type="NCBI Taxonomy" id="53326"/>
    <lineage>
        <taxon>Eukaryota</taxon>
        <taxon>Metazoa</taxon>
        <taxon>Ecdysozoa</taxon>
        <taxon>Nematoda</taxon>
        <taxon>Chromadorea</taxon>
        <taxon>Rhabditida</taxon>
        <taxon>Rhabditina</taxon>
        <taxon>Rhabditomorpha</taxon>
        <taxon>Strongyloidea</taxon>
        <taxon>Ancylostomatidae</taxon>
        <taxon>Ancylostomatinae</taxon>
        <taxon>Ancylostoma</taxon>
    </lineage>
</organism>
<dbReference type="Proteomes" id="UP000024635">
    <property type="component" value="Unassembled WGS sequence"/>
</dbReference>
<proteinExistence type="predicted"/>
<name>A0A016SYG9_9BILA</name>
<accession>A0A016SYG9</accession>
<comment type="caution">
    <text evidence="1">The sequence shown here is derived from an EMBL/GenBank/DDBJ whole genome shotgun (WGS) entry which is preliminary data.</text>
</comment>
<reference evidence="2" key="1">
    <citation type="journal article" date="2015" name="Nat. Genet.">
        <title>The genome and transcriptome of the zoonotic hookworm Ancylostoma ceylanicum identify infection-specific gene families.</title>
        <authorList>
            <person name="Schwarz E.M."/>
            <person name="Hu Y."/>
            <person name="Antoshechkin I."/>
            <person name="Miller M.M."/>
            <person name="Sternberg P.W."/>
            <person name="Aroian R.V."/>
        </authorList>
    </citation>
    <scope>NUCLEOTIDE SEQUENCE</scope>
    <source>
        <strain evidence="2">HY135</strain>
    </source>
</reference>
<evidence type="ECO:0000313" key="1">
    <source>
        <dbReference type="EMBL" id="EYB95490.1"/>
    </source>
</evidence>
<gene>
    <name evidence="1" type="primary">Acey_s0159.g3291</name>
    <name evidence="1" type="ORF">Y032_0159g3291</name>
</gene>